<dbReference type="Pfam" id="PF06580">
    <property type="entry name" value="His_kinase"/>
    <property type="match status" value="1"/>
</dbReference>
<accession>A0A850QD63</accession>
<evidence type="ECO:0000313" key="3">
    <source>
        <dbReference type="EMBL" id="NVO76807.1"/>
    </source>
</evidence>
<reference evidence="3 4" key="1">
    <citation type="submission" date="2020-06" db="EMBL/GenBank/DDBJ databases">
        <authorList>
            <person name="Qiu C."/>
            <person name="Liu Z."/>
        </authorList>
    </citation>
    <scope>NUCLEOTIDE SEQUENCE [LARGE SCALE GENOMIC DNA]</scope>
    <source>
        <strain evidence="3 4">EM 1</strain>
    </source>
</reference>
<dbReference type="AlphaFoldDB" id="A0A850QD63"/>
<dbReference type="InterPro" id="IPR010559">
    <property type="entry name" value="Sig_transdc_His_kin_internal"/>
</dbReference>
<keyword evidence="3" id="KW-0418">Kinase</keyword>
<dbReference type="GO" id="GO:0016020">
    <property type="term" value="C:membrane"/>
    <property type="evidence" value="ECO:0007669"/>
    <property type="project" value="InterPro"/>
</dbReference>
<feature type="transmembrane region" description="Helical" evidence="1">
    <location>
        <begin position="89"/>
        <end position="110"/>
    </location>
</feature>
<proteinExistence type="predicted"/>
<feature type="transmembrane region" description="Helical" evidence="1">
    <location>
        <begin position="52"/>
        <end position="77"/>
    </location>
</feature>
<dbReference type="InterPro" id="IPR036890">
    <property type="entry name" value="HATPase_C_sf"/>
</dbReference>
<name>A0A850QD63_9BURK</name>
<feature type="domain" description="Signal transduction histidine kinase internal region" evidence="2">
    <location>
        <begin position="153"/>
        <end position="231"/>
    </location>
</feature>
<keyword evidence="1" id="KW-0812">Transmembrane</keyword>
<dbReference type="PANTHER" id="PTHR34220:SF7">
    <property type="entry name" value="SENSOR HISTIDINE KINASE YPDA"/>
    <property type="match status" value="1"/>
</dbReference>
<evidence type="ECO:0000259" key="2">
    <source>
        <dbReference type="Pfam" id="PF06580"/>
    </source>
</evidence>
<protein>
    <submittedName>
        <fullName evidence="3">Histidine kinase</fullName>
    </submittedName>
</protein>
<dbReference type="InterPro" id="IPR050640">
    <property type="entry name" value="Bact_2-comp_sensor_kinase"/>
</dbReference>
<comment type="caution">
    <text evidence="3">The sequence shown here is derived from an EMBL/GenBank/DDBJ whole genome shotgun (WGS) entry which is preliminary data.</text>
</comment>
<sequence>MRPTLSATTDEPVIPDCCNIGVIFRVLLGVSLMVLMGLGAHGDSWDLVLQNFIEISILIDLIVLLSLLILCVCRRYAYRHPFSVWAQRLLCMVVPGLISFFALSIMAGSAWFGDAFPHLDRIYLVTLSVLLGALFQHYFELRMKAYSPALGEARLQALQARIRPHFLFNSLNTALSLIRHEPRRAETVLEDLSDLFRVLMRDTRYMTSLLDELQLCRQYLAIESLRLGDRLHLVWDMPQLSDNDLRQIEIPALLLQPLLENAVHYGVEPAMTPATIEIRIQRTLEKIDILIRNPVHLHQQSGETLTSGNQMALDNIRQRLTLLYDMEAALQTTENEGFFEVRIYFPVSR</sequence>
<feature type="transmembrane region" description="Helical" evidence="1">
    <location>
        <begin position="20"/>
        <end position="40"/>
    </location>
</feature>
<keyword evidence="4" id="KW-1185">Reference proteome</keyword>
<evidence type="ECO:0000256" key="1">
    <source>
        <dbReference type="SAM" id="Phobius"/>
    </source>
</evidence>
<organism evidence="3 4">
    <name type="scientific">Undibacterium oligocarboniphilum</name>
    <dbReference type="NCBI Taxonomy" id="666702"/>
    <lineage>
        <taxon>Bacteria</taxon>
        <taxon>Pseudomonadati</taxon>
        <taxon>Pseudomonadota</taxon>
        <taxon>Betaproteobacteria</taxon>
        <taxon>Burkholderiales</taxon>
        <taxon>Oxalobacteraceae</taxon>
        <taxon>Undibacterium</taxon>
    </lineage>
</organism>
<dbReference type="Gene3D" id="3.30.565.10">
    <property type="entry name" value="Histidine kinase-like ATPase, C-terminal domain"/>
    <property type="match status" value="1"/>
</dbReference>
<dbReference type="Proteomes" id="UP000588051">
    <property type="component" value="Unassembled WGS sequence"/>
</dbReference>
<keyword evidence="1" id="KW-1133">Transmembrane helix</keyword>
<keyword evidence="1" id="KW-0472">Membrane</keyword>
<keyword evidence="3" id="KW-0808">Transferase</keyword>
<dbReference type="PANTHER" id="PTHR34220">
    <property type="entry name" value="SENSOR HISTIDINE KINASE YPDA"/>
    <property type="match status" value="1"/>
</dbReference>
<gene>
    <name evidence="3" type="ORF">HV832_03035</name>
</gene>
<dbReference type="GO" id="GO:0000155">
    <property type="term" value="F:phosphorelay sensor kinase activity"/>
    <property type="evidence" value="ECO:0007669"/>
    <property type="project" value="InterPro"/>
</dbReference>
<feature type="transmembrane region" description="Helical" evidence="1">
    <location>
        <begin position="122"/>
        <end position="139"/>
    </location>
</feature>
<dbReference type="EMBL" id="JABXYJ010000001">
    <property type="protein sequence ID" value="NVO76807.1"/>
    <property type="molecule type" value="Genomic_DNA"/>
</dbReference>
<evidence type="ECO:0000313" key="4">
    <source>
        <dbReference type="Proteomes" id="UP000588051"/>
    </source>
</evidence>